<evidence type="ECO:0000313" key="3">
    <source>
        <dbReference type="Proteomes" id="UP001195483"/>
    </source>
</evidence>
<feature type="compositionally biased region" description="Basic and acidic residues" evidence="1">
    <location>
        <begin position="330"/>
        <end position="379"/>
    </location>
</feature>
<organism evidence="2 3">
    <name type="scientific">Potamilus streckersoni</name>
    <dbReference type="NCBI Taxonomy" id="2493646"/>
    <lineage>
        <taxon>Eukaryota</taxon>
        <taxon>Metazoa</taxon>
        <taxon>Spiralia</taxon>
        <taxon>Lophotrochozoa</taxon>
        <taxon>Mollusca</taxon>
        <taxon>Bivalvia</taxon>
        <taxon>Autobranchia</taxon>
        <taxon>Heteroconchia</taxon>
        <taxon>Palaeoheterodonta</taxon>
        <taxon>Unionida</taxon>
        <taxon>Unionoidea</taxon>
        <taxon>Unionidae</taxon>
        <taxon>Ambleminae</taxon>
        <taxon>Lampsilini</taxon>
        <taxon>Potamilus</taxon>
    </lineage>
</organism>
<evidence type="ECO:0000313" key="2">
    <source>
        <dbReference type="EMBL" id="KAK3593547.1"/>
    </source>
</evidence>
<feature type="region of interest" description="Disordered" evidence="1">
    <location>
        <begin position="325"/>
        <end position="389"/>
    </location>
</feature>
<dbReference type="EMBL" id="JAEAOA010001146">
    <property type="protein sequence ID" value="KAK3593547.1"/>
    <property type="molecule type" value="Genomic_DNA"/>
</dbReference>
<name>A0AAE0SKI5_9BIVA</name>
<feature type="compositionally biased region" description="Basic and acidic residues" evidence="1">
    <location>
        <begin position="1"/>
        <end position="19"/>
    </location>
</feature>
<gene>
    <name evidence="2" type="ORF">CHS0354_018629</name>
</gene>
<reference evidence="2" key="2">
    <citation type="journal article" date="2021" name="Genome Biol. Evol.">
        <title>Developing a high-quality reference genome for a parasitic bivalve with doubly uniparental inheritance (Bivalvia: Unionida).</title>
        <authorList>
            <person name="Smith C.H."/>
        </authorList>
    </citation>
    <scope>NUCLEOTIDE SEQUENCE</scope>
    <source>
        <strain evidence="2">CHS0354</strain>
        <tissue evidence="2">Mantle</tissue>
    </source>
</reference>
<comment type="caution">
    <text evidence="2">The sequence shown here is derived from an EMBL/GenBank/DDBJ whole genome shotgun (WGS) entry which is preliminary data.</text>
</comment>
<reference evidence="2" key="3">
    <citation type="submission" date="2023-05" db="EMBL/GenBank/DDBJ databases">
        <authorList>
            <person name="Smith C.H."/>
        </authorList>
    </citation>
    <scope>NUCLEOTIDE SEQUENCE</scope>
    <source>
        <strain evidence="2">CHS0354</strain>
        <tissue evidence="2">Mantle</tissue>
    </source>
</reference>
<dbReference type="Proteomes" id="UP001195483">
    <property type="component" value="Unassembled WGS sequence"/>
</dbReference>
<proteinExistence type="predicted"/>
<sequence>MFMEKRKENDRRNELDNGSRRNTQAFNKVKEMARLRRSIRRVKVAAKSRDKIYIGQEGAKDQNEKSRGFTANDIVAQVELKDPRQRKTKFVDEVQDGISSNANTQKRGSLKLSSQIRADTVYSTPLVAFMNEQKHDSLQSKREKRCRSYLASGKHRKSLSPNVKILQAGNAVRKICEEEQLMAMARNDPRTQSLPTLGGTICSDHSEIGKDADGDSANAYYFNRTSLKQNTMERRWRNLLEELYHDKKYLDYVIRTKTPTEGDIMKKALDGLEFLYERAIFWEQKEPIPPRSTPYVLEMYRNNVISPRTAAPICAARPTCMQSTQVNSLKKAEGKKADERQTGKMKTDERQTGKMNTDERQTGKTKTDERQTGKMKADEPNGPTENHLEMDEIPSSYFKFEREKTKDFKFKPDKTSLSIITTREPLGNRKDLHIEVNSDKWELITPSNVKDELFSKNKNKSASVIENHIKRNPGHNAASNSHDLLKAEIFQEPVQWASRKPLALVKTRITSSFRKKKEPDSQPRAKSAGNAVFCVSFEGDE</sequence>
<evidence type="ECO:0000256" key="1">
    <source>
        <dbReference type="SAM" id="MobiDB-lite"/>
    </source>
</evidence>
<protein>
    <submittedName>
        <fullName evidence="2">Uncharacterized protein</fullName>
    </submittedName>
</protein>
<keyword evidence="3" id="KW-1185">Reference proteome</keyword>
<dbReference type="AlphaFoldDB" id="A0AAE0SKI5"/>
<accession>A0AAE0SKI5</accession>
<reference evidence="2" key="1">
    <citation type="journal article" date="2021" name="Genome Biol. Evol.">
        <title>A High-Quality Reference Genome for a Parasitic Bivalve with Doubly Uniparental Inheritance (Bivalvia: Unionida).</title>
        <authorList>
            <person name="Smith C.H."/>
        </authorList>
    </citation>
    <scope>NUCLEOTIDE SEQUENCE</scope>
    <source>
        <strain evidence="2">CHS0354</strain>
    </source>
</reference>
<feature type="region of interest" description="Disordered" evidence="1">
    <location>
        <begin position="1"/>
        <end position="25"/>
    </location>
</feature>